<evidence type="ECO:0000256" key="1">
    <source>
        <dbReference type="SAM" id="MobiDB-lite"/>
    </source>
</evidence>
<keyword evidence="3" id="KW-1185">Reference proteome</keyword>
<sequence length="444" mass="50346">MSISNILDALTAKSKNSISMQLKQTSASTLEDVKSRKRAYLREPMPHELMLQALCAGTSTIEELRQSSDETNDSKSAKSREIDKLLQLKARLDLPSVSLEKKEKAGKIARSLEEHRSSTELHRKGYKKMVAVAQLEQQRLNSMNTNDSDNDDGGDDNEYSISEQSILDFNEVKNEKASIIDILPLELSERQEMINITMSKIKEQQEIEQTLRQMVLISTEHRKTFLLEQLSECSQEWKMLVLKEHSPSKAKATTKRTNKPMAKPTTKPMPKDNLPILQKTARLLHSDHQGTALPDLRNLIQLSKSFQDERQPFMLSIDLYASTTGIYSRVYYKILNFVQHNGENTAQATSHLDRFRAIFPNAVPTFTGFFQTNQESNVIASILLELDNNDKSMAMADLTRFVQDLAKEQGYSEQEAIQCIYTLVGVGLVIIDRSQTESIVRISS</sequence>
<proteinExistence type="predicted"/>
<accession>S2JEB8</accession>
<reference evidence="3" key="1">
    <citation type="submission" date="2013-05" db="EMBL/GenBank/DDBJ databases">
        <title>The Genome sequence of Mucor circinelloides f. circinelloides 1006PhL.</title>
        <authorList>
            <consortium name="The Broad Institute Genomics Platform"/>
            <person name="Cuomo C."/>
            <person name="Earl A."/>
            <person name="Findley K."/>
            <person name="Lee S.C."/>
            <person name="Walker B."/>
            <person name="Young S."/>
            <person name="Zeng Q."/>
            <person name="Gargeya S."/>
            <person name="Fitzgerald M."/>
            <person name="Haas B."/>
            <person name="Abouelleil A."/>
            <person name="Allen A.W."/>
            <person name="Alvarado L."/>
            <person name="Arachchi H.M."/>
            <person name="Berlin A.M."/>
            <person name="Chapman S.B."/>
            <person name="Gainer-Dewar J."/>
            <person name="Goldberg J."/>
            <person name="Griggs A."/>
            <person name="Gujja S."/>
            <person name="Hansen M."/>
            <person name="Howarth C."/>
            <person name="Imamovic A."/>
            <person name="Ireland A."/>
            <person name="Larimer J."/>
            <person name="McCowan C."/>
            <person name="Murphy C."/>
            <person name="Pearson M."/>
            <person name="Poon T.W."/>
            <person name="Priest M."/>
            <person name="Roberts A."/>
            <person name="Saif S."/>
            <person name="Shea T."/>
            <person name="Sisk P."/>
            <person name="Sykes S."/>
            <person name="Wortman J."/>
            <person name="Nusbaum C."/>
            <person name="Birren B."/>
        </authorList>
    </citation>
    <scope>NUCLEOTIDE SEQUENCE [LARGE SCALE GENOMIC DNA]</scope>
    <source>
        <strain evidence="3">1006PhL</strain>
    </source>
</reference>
<evidence type="ECO:0000313" key="3">
    <source>
        <dbReference type="Proteomes" id="UP000014254"/>
    </source>
</evidence>
<dbReference type="InParanoid" id="S2JEB8"/>
<dbReference type="VEuPathDB" id="FungiDB:HMPREF1544_05022"/>
<dbReference type="EMBL" id="KE123955">
    <property type="protein sequence ID" value="EPB88189.1"/>
    <property type="molecule type" value="Genomic_DNA"/>
</dbReference>
<dbReference type="OMA" id="QEAIQCI"/>
<dbReference type="OrthoDB" id="2226451at2759"/>
<dbReference type="AlphaFoldDB" id="S2JEB8"/>
<organism evidence="2 3">
    <name type="scientific">Mucor circinelloides f. circinelloides (strain 1006PhL)</name>
    <name type="common">Mucormycosis agent</name>
    <name type="synonym">Calyptromyces circinelloides</name>
    <dbReference type="NCBI Taxonomy" id="1220926"/>
    <lineage>
        <taxon>Eukaryota</taxon>
        <taxon>Fungi</taxon>
        <taxon>Fungi incertae sedis</taxon>
        <taxon>Mucoromycota</taxon>
        <taxon>Mucoromycotina</taxon>
        <taxon>Mucoromycetes</taxon>
        <taxon>Mucorales</taxon>
        <taxon>Mucorineae</taxon>
        <taxon>Mucoraceae</taxon>
        <taxon>Mucor</taxon>
    </lineage>
</organism>
<name>S2JEB8_MUCC1</name>
<feature type="region of interest" description="Disordered" evidence="1">
    <location>
        <begin position="248"/>
        <end position="273"/>
    </location>
</feature>
<feature type="compositionally biased region" description="Low complexity" evidence="1">
    <location>
        <begin position="259"/>
        <end position="268"/>
    </location>
</feature>
<gene>
    <name evidence="2" type="ORF">HMPREF1544_05022</name>
</gene>
<dbReference type="Proteomes" id="UP000014254">
    <property type="component" value="Unassembled WGS sequence"/>
</dbReference>
<evidence type="ECO:0000313" key="2">
    <source>
        <dbReference type="EMBL" id="EPB88189.1"/>
    </source>
</evidence>
<protein>
    <submittedName>
        <fullName evidence="2">Uncharacterized protein</fullName>
    </submittedName>
</protein>